<dbReference type="EMBL" id="PFHR01000040">
    <property type="protein sequence ID" value="PIW97236.1"/>
    <property type="molecule type" value="Genomic_DNA"/>
</dbReference>
<accession>A0A2M7IPF6</accession>
<feature type="domain" description="Cohesin" evidence="3">
    <location>
        <begin position="5"/>
        <end position="101"/>
    </location>
</feature>
<proteinExistence type="predicted"/>
<keyword evidence="2" id="KW-0472">Membrane</keyword>
<gene>
    <name evidence="4" type="ORF">COZ82_00675</name>
</gene>
<feature type="transmembrane region" description="Helical" evidence="2">
    <location>
        <begin position="350"/>
        <end position="374"/>
    </location>
</feature>
<dbReference type="GO" id="GO:0000272">
    <property type="term" value="P:polysaccharide catabolic process"/>
    <property type="evidence" value="ECO:0007669"/>
    <property type="project" value="InterPro"/>
</dbReference>
<reference evidence="5" key="1">
    <citation type="submission" date="2017-09" db="EMBL/GenBank/DDBJ databases">
        <title>Depth-based differentiation of microbial function through sediment-hosted aquifers and enrichment of novel symbionts in the deep terrestrial subsurface.</title>
        <authorList>
            <person name="Probst A.J."/>
            <person name="Ladd B."/>
            <person name="Jarett J.K."/>
            <person name="Geller-Mcgrath D.E."/>
            <person name="Sieber C.M.K."/>
            <person name="Emerson J.B."/>
            <person name="Anantharaman K."/>
            <person name="Thomas B.C."/>
            <person name="Malmstrom R."/>
            <person name="Stieglmeier M."/>
            <person name="Klingl A."/>
            <person name="Woyke T."/>
            <person name="Ryan C.M."/>
            <person name="Banfield J.F."/>
        </authorList>
    </citation>
    <scope>NUCLEOTIDE SEQUENCE [LARGE SCALE GENOMIC DNA]</scope>
</reference>
<dbReference type="SUPFAM" id="SSF49384">
    <property type="entry name" value="Carbohydrate-binding domain"/>
    <property type="match status" value="1"/>
</dbReference>
<dbReference type="Proteomes" id="UP000230837">
    <property type="component" value="Unassembled WGS sequence"/>
</dbReference>
<dbReference type="AlphaFoldDB" id="A0A2M7IPF6"/>
<protein>
    <recommendedName>
        <fullName evidence="3">Cohesin domain-containing protein</fullName>
    </recommendedName>
</protein>
<name>A0A2M7IPF6_9BACT</name>
<evidence type="ECO:0000313" key="4">
    <source>
        <dbReference type="EMBL" id="PIW97236.1"/>
    </source>
</evidence>
<comment type="caution">
    <text evidence="4">The sequence shown here is derived from an EMBL/GenBank/DDBJ whole genome shotgun (WGS) entry which is preliminary data.</text>
</comment>
<dbReference type="Pfam" id="PF00963">
    <property type="entry name" value="Cohesin"/>
    <property type="match status" value="1"/>
</dbReference>
<feature type="non-terminal residue" evidence="4">
    <location>
        <position position="1"/>
    </location>
</feature>
<organism evidence="4 5">
    <name type="scientific">Candidatus Kaiserbacteria bacterium CG_4_8_14_3_um_filter_38_9</name>
    <dbReference type="NCBI Taxonomy" id="1974599"/>
    <lineage>
        <taxon>Bacteria</taxon>
        <taxon>Candidatus Kaiseribacteriota</taxon>
    </lineage>
</organism>
<keyword evidence="2" id="KW-0812">Transmembrane</keyword>
<sequence length="455" mass="49830">PGGANVNAVEALLKFDPKVFSVVSVSKDGSAFSLWTTEPAFSNSAGTITFGGGSPTPFSTQSNLINVTFKALSAGSGTVTVTNGSVLAADGKATDVYKASGGATYMIVAAATPTEVPSTPSKPDTPTKKAETNNSDAIIFGDPPRAPEVGSQVFLDPEVWYKTTEGIFTWVLPFDVNVVAVEIATSSTNQPESNKNAIIDPPVSEFAITKDIIQDGISYLSIKYKNQVGWGAVLNRKIQIDTVPPEKFAIDVRASNSKTGFPTLNFSAVDLTSGIDYYEITVADKEPFKITPDEAKLGYLLTELEDGTYTVKIIAHDKAGNIQESTVAVLITAGWTKPVELVKQVSIWDLFTMANIATMFLLLIIIMQFAYLWYERKQNRIREDKLRRETREIQDQMEKIFSALRDEIYDQVNLITKRKRLSQKEKEAVEGLNQALEVSETLIEKEINDVKSILK</sequence>
<evidence type="ECO:0000259" key="3">
    <source>
        <dbReference type="Pfam" id="PF00963"/>
    </source>
</evidence>
<evidence type="ECO:0000256" key="1">
    <source>
        <dbReference type="SAM" id="MobiDB-lite"/>
    </source>
</evidence>
<dbReference type="InterPro" id="IPR008965">
    <property type="entry name" value="CBM2/CBM3_carb-bd_dom_sf"/>
</dbReference>
<dbReference type="GO" id="GO:0030246">
    <property type="term" value="F:carbohydrate binding"/>
    <property type="evidence" value="ECO:0007669"/>
    <property type="project" value="InterPro"/>
</dbReference>
<evidence type="ECO:0000256" key="2">
    <source>
        <dbReference type="SAM" id="Phobius"/>
    </source>
</evidence>
<feature type="region of interest" description="Disordered" evidence="1">
    <location>
        <begin position="114"/>
        <end position="142"/>
    </location>
</feature>
<evidence type="ECO:0000313" key="5">
    <source>
        <dbReference type="Proteomes" id="UP000230837"/>
    </source>
</evidence>
<dbReference type="InterPro" id="IPR002102">
    <property type="entry name" value="Cohesin_dom"/>
</dbReference>
<dbReference type="InterPro" id="IPR013783">
    <property type="entry name" value="Ig-like_fold"/>
</dbReference>
<dbReference type="CDD" id="cd08547">
    <property type="entry name" value="Type_II_cohesin"/>
    <property type="match status" value="1"/>
</dbReference>
<keyword evidence="2" id="KW-1133">Transmembrane helix</keyword>
<dbReference type="Gene3D" id="2.60.40.680">
    <property type="match status" value="1"/>
</dbReference>
<dbReference type="Gene3D" id="2.60.40.10">
    <property type="entry name" value="Immunoglobulins"/>
    <property type="match status" value="1"/>
</dbReference>